<feature type="transmembrane region" description="Helical" evidence="1">
    <location>
        <begin position="145"/>
        <end position="165"/>
    </location>
</feature>
<keyword evidence="1" id="KW-0472">Membrane</keyword>
<reference evidence="2 3" key="1">
    <citation type="journal article" date="2009" name="Stand. Genomic Sci.">
        <title>Complete genome sequence of Dyadobacter fermentans type strain (NS114).</title>
        <authorList>
            <person name="Lang E."/>
            <person name="Lapidus A."/>
            <person name="Chertkov O."/>
            <person name="Brettin T."/>
            <person name="Detter J.C."/>
            <person name="Han C."/>
            <person name="Copeland A."/>
            <person name="Glavina Del Rio T."/>
            <person name="Nolan M."/>
            <person name="Chen F."/>
            <person name="Lucas S."/>
            <person name="Tice H."/>
            <person name="Cheng J.F."/>
            <person name="Land M."/>
            <person name="Hauser L."/>
            <person name="Chang Y.J."/>
            <person name="Jeffries C.D."/>
            <person name="Kopitz M."/>
            <person name="Bruce D."/>
            <person name="Goodwin L."/>
            <person name="Pitluck S."/>
            <person name="Ovchinnikova G."/>
            <person name="Pati A."/>
            <person name="Ivanova N."/>
            <person name="Mavrommatis K."/>
            <person name="Chen A."/>
            <person name="Palaniappan K."/>
            <person name="Chain P."/>
            <person name="Bristow J."/>
            <person name="Eisen J.A."/>
            <person name="Markowitz V."/>
            <person name="Hugenholtz P."/>
            <person name="Goker M."/>
            <person name="Rohde M."/>
            <person name="Kyrpides N.C."/>
            <person name="Klenk H.P."/>
        </authorList>
    </citation>
    <scope>NUCLEOTIDE SEQUENCE [LARGE SCALE GENOMIC DNA]</scope>
    <source>
        <strain evidence="3">ATCC 700827 / DSM 18053 / CIP 107007 / KCTC 52180 / NS114</strain>
    </source>
</reference>
<dbReference type="eggNOG" id="ENOG502Z81H">
    <property type="taxonomic scope" value="Bacteria"/>
</dbReference>
<keyword evidence="1" id="KW-1133">Transmembrane helix</keyword>
<sequence>MREEILLNQDNPLQLEKLYRGNKPSFKAAFNALYPEIRTSPLAEGWYQRLNFHQDEFFWGTPAERSFVIAASLFAALLAKLPEIFSIQEDFFYPRNLGFIVGPALMAYFAWKNNITWKTRGLAIVLLAVAAIFINWLPRDQHSDTLILSCIHLPLLLLSMLGIAFHGGKWNRDTNWLEFLRYLGELVVMSGLLVLAGGLTTGITLGLFHLIGWNIENFYGKYIIVCGLAAVPIVATFITRVQPTLVSKIPPVIAKLFSPVALVMLVVYLGATLVAGKSPYHDREFLLLFNGLLIGVMALIFFSIAETDRSEGNRLQITVLFLLSAVTLLVNSIALSAVLFRISEWGLTPNRAAVLGANVLMLAHLFYVGLKLFSVLSKRSGLSAVGASLVVFLPLYTIWSALVVFVFPFLFGFE</sequence>
<evidence type="ECO:0000313" key="3">
    <source>
        <dbReference type="Proteomes" id="UP000002011"/>
    </source>
</evidence>
<dbReference type="Proteomes" id="UP000002011">
    <property type="component" value="Chromosome"/>
</dbReference>
<feature type="transmembrane region" description="Helical" evidence="1">
    <location>
        <begin position="285"/>
        <end position="305"/>
    </location>
</feature>
<feature type="transmembrane region" description="Helical" evidence="1">
    <location>
        <begin position="186"/>
        <end position="210"/>
    </location>
</feature>
<accession>C6VRR9</accession>
<dbReference type="KEGG" id="dfe:Dfer_1527"/>
<dbReference type="HOGENOM" id="CLU_049023_0_0_10"/>
<feature type="transmembrane region" description="Helical" evidence="1">
    <location>
        <begin position="352"/>
        <end position="370"/>
    </location>
</feature>
<dbReference type="OrthoDB" id="637094at2"/>
<feature type="transmembrane region" description="Helical" evidence="1">
    <location>
        <begin position="317"/>
        <end position="340"/>
    </location>
</feature>
<gene>
    <name evidence="2" type="ordered locus">Dfer_1527</name>
</gene>
<evidence type="ECO:0000313" key="2">
    <source>
        <dbReference type="EMBL" id="ACT92772.1"/>
    </source>
</evidence>
<dbReference type="EMBL" id="CP001619">
    <property type="protein sequence ID" value="ACT92772.1"/>
    <property type="molecule type" value="Genomic_DNA"/>
</dbReference>
<keyword evidence="1" id="KW-0812">Transmembrane</keyword>
<dbReference type="AlphaFoldDB" id="C6VRR9"/>
<feature type="transmembrane region" description="Helical" evidence="1">
    <location>
        <begin position="382"/>
        <end position="411"/>
    </location>
</feature>
<feature type="transmembrane region" description="Helical" evidence="1">
    <location>
        <begin position="67"/>
        <end position="85"/>
    </location>
</feature>
<evidence type="ECO:0000256" key="1">
    <source>
        <dbReference type="SAM" id="Phobius"/>
    </source>
</evidence>
<feature type="transmembrane region" description="Helical" evidence="1">
    <location>
        <begin position="253"/>
        <end position="273"/>
    </location>
</feature>
<name>C6VRR9_DYAFD</name>
<feature type="transmembrane region" description="Helical" evidence="1">
    <location>
        <begin position="222"/>
        <end position="241"/>
    </location>
</feature>
<feature type="transmembrane region" description="Helical" evidence="1">
    <location>
        <begin position="91"/>
        <end position="110"/>
    </location>
</feature>
<dbReference type="STRING" id="471854.Dfer_1527"/>
<keyword evidence="3" id="KW-1185">Reference proteome</keyword>
<organism evidence="2 3">
    <name type="scientific">Dyadobacter fermentans (strain ATCC 700827 / DSM 18053 / CIP 107007 / KCTC 52180 / NS114)</name>
    <dbReference type="NCBI Taxonomy" id="471854"/>
    <lineage>
        <taxon>Bacteria</taxon>
        <taxon>Pseudomonadati</taxon>
        <taxon>Bacteroidota</taxon>
        <taxon>Cytophagia</taxon>
        <taxon>Cytophagales</taxon>
        <taxon>Spirosomataceae</taxon>
        <taxon>Dyadobacter</taxon>
    </lineage>
</organism>
<protein>
    <submittedName>
        <fullName evidence="2">Group-specific protein</fullName>
    </submittedName>
</protein>
<feature type="transmembrane region" description="Helical" evidence="1">
    <location>
        <begin position="122"/>
        <end position="139"/>
    </location>
</feature>
<proteinExistence type="predicted"/>
<dbReference type="RefSeq" id="WP_015811026.1">
    <property type="nucleotide sequence ID" value="NC_013037.1"/>
</dbReference>